<proteinExistence type="inferred from homology"/>
<dbReference type="Gene3D" id="3.30.420.380">
    <property type="match status" value="1"/>
</dbReference>
<dbReference type="NCBIfam" id="TIGR01709">
    <property type="entry name" value="typeII_sec_gspL"/>
    <property type="match status" value="1"/>
</dbReference>
<keyword evidence="7" id="KW-0653">Protein transport</keyword>
<dbReference type="GO" id="GO:0015627">
    <property type="term" value="C:type II protein secretion system complex"/>
    <property type="evidence" value="ECO:0007669"/>
    <property type="project" value="InterPro"/>
</dbReference>
<evidence type="ECO:0000256" key="5">
    <source>
        <dbReference type="ARBA" id="ARBA00022519"/>
    </source>
</evidence>
<evidence type="ECO:0000259" key="11">
    <source>
        <dbReference type="Pfam" id="PF12693"/>
    </source>
</evidence>
<dbReference type="Pfam" id="PF12693">
    <property type="entry name" value="GspL_C"/>
    <property type="match status" value="1"/>
</dbReference>
<evidence type="ECO:0000256" key="6">
    <source>
        <dbReference type="ARBA" id="ARBA00022692"/>
    </source>
</evidence>
<dbReference type="InterPro" id="IPR025691">
    <property type="entry name" value="GspL_pp_dom"/>
</dbReference>
<dbReference type="InterPro" id="IPR007812">
    <property type="entry name" value="T2SS_protein-GspL"/>
</dbReference>
<evidence type="ECO:0000313" key="12">
    <source>
        <dbReference type="EMBL" id="MBN8744086.1"/>
    </source>
</evidence>
<keyword evidence="5" id="KW-0997">Cell inner membrane</keyword>
<dbReference type="Proteomes" id="UP000664800">
    <property type="component" value="Unassembled WGS sequence"/>
</dbReference>
<keyword evidence="9" id="KW-0472">Membrane</keyword>
<evidence type="ECO:0000259" key="10">
    <source>
        <dbReference type="Pfam" id="PF05134"/>
    </source>
</evidence>
<dbReference type="InterPro" id="IPR043129">
    <property type="entry name" value="ATPase_NBD"/>
</dbReference>
<dbReference type="GO" id="GO:0015628">
    <property type="term" value="P:protein secretion by the type II secretion system"/>
    <property type="evidence" value="ECO:0007669"/>
    <property type="project" value="InterPro"/>
</dbReference>
<organism evidence="12 13">
    <name type="scientific">Thiomonas arsenitoxydans (strain DSM 22701 / CIP 110005 / 3As)</name>
    <dbReference type="NCBI Taxonomy" id="426114"/>
    <lineage>
        <taxon>Bacteria</taxon>
        <taxon>Pseudomonadati</taxon>
        <taxon>Pseudomonadota</taxon>
        <taxon>Betaproteobacteria</taxon>
        <taxon>Burkholderiales</taxon>
        <taxon>Thiomonas</taxon>
    </lineage>
</organism>
<protein>
    <submittedName>
        <fullName evidence="12">General secretion pathway protein GspL</fullName>
    </submittedName>
</protein>
<feature type="domain" description="GspL periplasmic" evidence="11">
    <location>
        <begin position="256"/>
        <end position="371"/>
    </location>
</feature>
<accession>A0A8I1MUP0</accession>
<evidence type="ECO:0000256" key="7">
    <source>
        <dbReference type="ARBA" id="ARBA00022927"/>
    </source>
</evidence>
<keyword evidence="3" id="KW-0813">Transport</keyword>
<evidence type="ECO:0000256" key="9">
    <source>
        <dbReference type="ARBA" id="ARBA00023136"/>
    </source>
</evidence>
<keyword evidence="4" id="KW-1003">Cell membrane</keyword>
<feature type="domain" description="GspL cytoplasmic actin-ATPase-like" evidence="10">
    <location>
        <begin position="34"/>
        <end position="187"/>
    </location>
</feature>
<reference evidence="12" key="1">
    <citation type="submission" date="2021-02" db="EMBL/GenBank/DDBJ databases">
        <title>Thiocyanate and organic carbon inputs drive convergent selection for specific autotrophic Afipia and Thiobacillus strains within complex microbiomes.</title>
        <authorList>
            <person name="Huddy R.J."/>
            <person name="Sachdeva R."/>
            <person name="Kadzinga F."/>
            <person name="Kantor R.S."/>
            <person name="Harrison S.T.L."/>
            <person name="Banfield J.F."/>
        </authorList>
    </citation>
    <scope>NUCLEOTIDE SEQUENCE</scope>
    <source>
        <strain evidence="12">SCN18_13_7_16_R3_B_64_19</strain>
    </source>
</reference>
<comment type="caution">
    <text evidence="12">The sequence shown here is derived from an EMBL/GenBank/DDBJ whole genome shotgun (WGS) entry which is preliminary data.</text>
</comment>
<comment type="subcellular location">
    <subcellularLocation>
        <location evidence="1">Cell inner membrane</location>
        <topology evidence="1">Single-pass membrane protein</topology>
    </subcellularLocation>
</comment>
<evidence type="ECO:0000256" key="3">
    <source>
        <dbReference type="ARBA" id="ARBA00022448"/>
    </source>
</evidence>
<evidence type="ECO:0000256" key="4">
    <source>
        <dbReference type="ARBA" id="ARBA00022475"/>
    </source>
</evidence>
<dbReference type="SUPFAM" id="SSF53067">
    <property type="entry name" value="Actin-like ATPase domain"/>
    <property type="match status" value="1"/>
</dbReference>
<dbReference type="EMBL" id="JAFKMR010000015">
    <property type="protein sequence ID" value="MBN8744086.1"/>
    <property type="molecule type" value="Genomic_DNA"/>
</dbReference>
<comment type="similarity">
    <text evidence="2">Belongs to the GSP L family.</text>
</comment>
<dbReference type="RefSeq" id="WP_276729488.1">
    <property type="nucleotide sequence ID" value="NZ_JAFKMR010000015.1"/>
</dbReference>
<dbReference type="GO" id="GO:0009276">
    <property type="term" value="C:Gram-negative-bacterium-type cell wall"/>
    <property type="evidence" value="ECO:0007669"/>
    <property type="project" value="InterPro"/>
</dbReference>
<dbReference type="Pfam" id="PF05134">
    <property type="entry name" value="T2SSL"/>
    <property type="match status" value="1"/>
</dbReference>
<name>A0A8I1MUP0_THIA3</name>
<evidence type="ECO:0000256" key="1">
    <source>
        <dbReference type="ARBA" id="ARBA00004377"/>
    </source>
</evidence>
<keyword evidence="6" id="KW-0812">Transmembrane</keyword>
<keyword evidence="8" id="KW-1133">Transmembrane helix</keyword>
<evidence type="ECO:0000313" key="13">
    <source>
        <dbReference type="Proteomes" id="UP000664800"/>
    </source>
</evidence>
<dbReference type="GO" id="GO:0005886">
    <property type="term" value="C:plasma membrane"/>
    <property type="evidence" value="ECO:0007669"/>
    <property type="project" value="UniProtKB-SubCell"/>
</dbReference>
<dbReference type="AlphaFoldDB" id="A0A8I1MUP0"/>
<evidence type="ECO:0000256" key="2">
    <source>
        <dbReference type="ARBA" id="ARBA00005318"/>
    </source>
</evidence>
<sequence>MQTLVLRLPPLATAHSLPELEYVLLSANGKLQSAGREQVALLPRGARVVAVVDALDASVMAATLPAMAPSRLQAALNGALEDRLLQDAGQLHLSVGPLAEDGSVTLACAVQKAALQQAIADLAQAGQEPEKIVPEAALLAPGDALLQTSGQGPRLLWRDLQGEAAWLPLILAADAAAPQALPLPVTPEHLWVQDQAQPQLSWLDLPPGLTPATLSDAGWMARAAQSPWNLRQFDLAPKHALSRGWAGVMEQLTTPAWRRVGALLGLLAVVQLVGMNAAAFKLSRQESQLRQKLDATAAEALPGVPAILDARLQVQRALNDARLRTGRPGDGDLDVLMGRASVVVPPGIVPTVLKFSPGQLQLSLPGDAAAQAAARCTPAGLSCVAQGDVLSVTGAAQ</sequence>
<gene>
    <name evidence="12" type="ORF">J0I24_07220</name>
</gene>
<evidence type="ECO:0000256" key="8">
    <source>
        <dbReference type="ARBA" id="ARBA00022989"/>
    </source>
</evidence>
<dbReference type="InterPro" id="IPR024230">
    <property type="entry name" value="GspL_cyto_dom"/>
</dbReference>